<evidence type="ECO:0000256" key="1">
    <source>
        <dbReference type="SAM" id="Coils"/>
    </source>
</evidence>
<evidence type="ECO:0000256" key="2">
    <source>
        <dbReference type="SAM" id="MobiDB-lite"/>
    </source>
</evidence>
<name>A0A1T5ACG0_9SPHN</name>
<evidence type="ECO:0000313" key="3">
    <source>
        <dbReference type="EMBL" id="SKB32447.1"/>
    </source>
</evidence>
<accession>A0A1T5ACG0</accession>
<feature type="coiled-coil region" evidence="1">
    <location>
        <begin position="180"/>
        <end position="207"/>
    </location>
</feature>
<dbReference type="RefSeq" id="WP_079637274.1">
    <property type="nucleotide sequence ID" value="NZ_FUYP01000003.1"/>
</dbReference>
<organism evidence="3 4">
    <name type="scientific">Sphingopyxis flava</name>
    <dbReference type="NCBI Taxonomy" id="1507287"/>
    <lineage>
        <taxon>Bacteria</taxon>
        <taxon>Pseudomonadati</taxon>
        <taxon>Pseudomonadota</taxon>
        <taxon>Alphaproteobacteria</taxon>
        <taxon>Sphingomonadales</taxon>
        <taxon>Sphingomonadaceae</taxon>
        <taxon>Sphingopyxis</taxon>
    </lineage>
</organism>
<evidence type="ECO:0000313" key="4">
    <source>
        <dbReference type="Proteomes" id="UP000190044"/>
    </source>
</evidence>
<reference evidence="4" key="1">
    <citation type="submission" date="2017-02" db="EMBL/GenBank/DDBJ databases">
        <authorList>
            <person name="Varghese N."/>
            <person name="Submissions S."/>
        </authorList>
    </citation>
    <scope>NUCLEOTIDE SEQUENCE [LARGE SCALE GENOMIC DNA]</scope>
    <source>
        <strain evidence="4">R11H</strain>
    </source>
</reference>
<proteinExistence type="predicted"/>
<sequence length="787" mass="88579">MAKRPKPDPATEQEREEKLQQGMQAVILELERLLAEQISARVNIETRWMEDLRQLHGIYEPNIQGALENDSERSKVFVNLTRPKTLAWEARLTDLLFPADDRNWGIQPTPVPDLDDAARNAVAQIEQAEVQIKELVEQNNAMADQQADPEQADPDAARQQEVAAQMAELEKQLVPLKKAFADAQRILDQAKRRAELMQREIDDQLTETNYAAVARDVIGDACRLGSGIIKGPVTMRAKRGSWQPVVGEDGAPIAGQYVLERAPDPRPGCRRVHPINWFPDMSAACMEECEFTFERHPVNKMRLRKMTREMGFRENVVREILRDSPRHESAISNNNLNDMRLIEMDAPNAALLPDRYIVWEYHGALSVEQIATVLRAIGKDDEAEEIEREDDTLAERRVVLYFCQGRLLKIAPDYPLDSGESLYSWFPFERGEATMLAAIGVPRLMRQVQSMFNSSIRMMMDNGGLSAGPQIIVDKSQVEPEDGNWKLRPRKVWIRKGSDVSPQGQGPFQVVNIPVNLQQLMVIVDFALKMIDEVVSMPLIAQGEQGAHVTQTSSGMSMLFNSANVIFRRVVKNWDDDITSPFITRFFDWNMQFSDKEAIKGDMQTEARGTSVLLVREIQSQQLMAITDKWSTHPVIGPAIRVYETLRMTLQAMAINPGDVLVEPDEFEARVKQMAESQPQSPEEIRAAAQIEVATITAETRRSEGELQREIAEMNRQTEILKLIQKDGVDMAKVQAMLDSMKMRTDSDERKLAAEIAVEDRNAARAEAMGREPTGSGGAISAGTVAA</sequence>
<dbReference type="OrthoDB" id="6105065at2"/>
<dbReference type="EMBL" id="FUYP01000003">
    <property type="protein sequence ID" value="SKB32447.1"/>
    <property type="molecule type" value="Genomic_DNA"/>
</dbReference>
<keyword evidence="4" id="KW-1185">Reference proteome</keyword>
<dbReference type="AlphaFoldDB" id="A0A1T5ACG0"/>
<evidence type="ECO:0008006" key="5">
    <source>
        <dbReference type="Google" id="ProtNLM"/>
    </source>
</evidence>
<protein>
    <recommendedName>
        <fullName evidence="5">Portal protein</fullName>
    </recommendedName>
</protein>
<keyword evidence="1" id="KW-0175">Coiled coil</keyword>
<feature type="region of interest" description="Disordered" evidence="2">
    <location>
        <begin position="764"/>
        <end position="787"/>
    </location>
</feature>
<feature type="coiled-coil region" evidence="1">
    <location>
        <begin position="118"/>
        <end position="145"/>
    </location>
</feature>
<dbReference type="Proteomes" id="UP000190044">
    <property type="component" value="Unassembled WGS sequence"/>
</dbReference>
<gene>
    <name evidence="3" type="ORF">SAMN06295937_100380</name>
</gene>